<evidence type="ECO:0000256" key="2">
    <source>
        <dbReference type="ARBA" id="ARBA00023015"/>
    </source>
</evidence>
<dbReference type="InterPro" id="IPR007624">
    <property type="entry name" value="RNA_pol_sigma70_r3"/>
</dbReference>
<dbReference type="PANTHER" id="PTHR30603:SF47">
    <property type="entry name" value="RNA POLYMERASE SIGMA FACTOR SIGD, CHLOROPLASTIC"/>
    <property type="match status" value="1"/>
</dbReference>
<dbReference type="NCBIfam" id="TIGR02937">
    <property type="entry name" value="sigma70-ECF"/>
    <property type="match status" value="1"/>
</dbReference>
<protein>
    <recommendedName>
        <fullName evidence="7">RNA polymerase sigma-70 domain-containing protein</fullName>
    </recommendedName>
</protein>
<dbReference type="EnsemblPlants" id="Kaladp0515s0145.4.v1.1">
    <property type="protein sequence ID" value="Kaladp0515s0145.4.v1.1"/>
    <property type="gene ID" value="Kaladp0515s0145.v1.1"/>
</dbReference>
<evidence type="ECO:0000256" key="5">
    <source>
        <dbReference type="ARBA" id="ARBA00023163"/>
    </source>
</evidence>
<dbReference type="SUPFAM" id="SSF88946">
    <property type="entry name" value="Sigma2 domain of RNA polymerase sigma factors"/>
    <property type="match status" value="1"/>
</dbReference>
<proteinExistence type="inferred from homology"/>
<dbReference type="Gene3D" id="1.10.10.10">
    <property type="entry name" value="Winged helix-like DNA-binding domain superfamily/Winged helix DNA-binding domain"/>
    <property type="match status" value="2"/>
</dbReference>
<dbReference type="InterPro" id="IPR007630">
    <property type="entry name" value="RNA_pol_sigma70_r4"/>
</dbReference>
<dbReference type="InterPro" id="IPR013324">
    <property type="entry name" value="RNA_pol_sigma_r3/r4-like"/>
</dbReference>
<keyword evidence="5" id="KW-0804">Transcription</keyword>
<dbReference type="GO" id="GO:0006352">
    <property type="term" value="P:DNA-templated transcription initiation"/>
    <property type="evidence" value="ECO:0007669"/>
    <property type="project" value="InterPro"/>
</dbReference>
<dbReference type="Pfam" id="PF04539">
    <property type="entry name" value="Sigma70_r3"/>
    <property type="match status" value="1"/>
</dbReference>
<dbReference type="Gramene" id="Kaladp0515s0145.1.v1.1">
    <property type="protein sequence ID" value="Kaladp0515s0145.1.v1.1"/>
    <property type="gene ID" value="Kaladp0515s0145.v1.1"/>
</dbReference>
<reference evidence="8" key="1">
    <citation type="submission" date="2021-01" db="UniProtKB">
        <authorList>
            <consortium name="EnsemblPlants"/>
        </authorList>
    </citation>
    <scope>IDENTIFICATION</scope>
</reference>
<dbReference type="AlphaFoldDB" id="A0A7N0VDG0"/>
<dbReference type="PANTHER" id="PTHR30603">
    <property type="entry name" value="RNA POLYMERASE SIGMA FACTOR RPO"/>
    <property type="match status" value="1"/>
</dbReference>
<keyword evidence="4" id="KW-0238">DNA-binding</keyword>
<dbReference type="PROSITE" id="PS00715">
    <property type="entry name" value="SIGMA70_1"/>
    <property type="match status" value="1"/>
</dbReference>
<evidence type="ECO:0000256" key="1">
    <source>
        <dbReference type="ARBA" id="ARBA00007788"/>
    </source>
</evidence>
<evidence type="ECO:0000313" key="9">
    <source>
        <dbReference type="Proteomes" id="UP000594263"/>
    </source>
</evidence>
<feature type="region of interest" description="Disordered" evidence="6">
    <location>
        <begin position="1"/>
        <end position="100"/>
    </location>
</feature>
<dbReference type="EnsemblPlants" id="Kaladp0515s0145.1.v1.1">
    <property type="protein sequence ID" value="Kaladp0515s0145.1.v1.1"/>
    <property type="gene ID" value="Kaladp0515s0145.v1.1"/>
</dbReference>
<evidence type="ECO:0000259" key="7">
    <source>
        <dbReference type="PROSITE" id="PS00715"/>
    </source>
</evidence>
<dbReference type="InterPro" id="IPR050239">
    <property type="entry name" value="Sigma-70_RNA_pol_init_factors"/>
</dbReference>
<dbReference type="InterPro" id="IPR013325">
    <property type="entry name" value="RNA_pol_sigma_r2"/>
</dbReference>
<dbReference type="Gramene" id="Kaladp0515s0145.4.v1.1">
    <property type="protein sequence ID" value="Kaladp0515s0145.4.v1.1"/>
    <property type="gene ID" value="Kaladp0515s0145.v1.1"/>
</dbReference>
<feature type="compositionally biased region" description="Low complexity" evidence="6">
    <location>
        <begin position="19"/>
        <end position="37"/>
    </location>
</feature>
<dbReference type="GO" id="GO:0003677">
    <property type="term" value="F:DNA binding"/>
    <property type="evidence" value="ECO:0007669"/>
    <property type="project" value="UniProtKB-KW"/>
</dbReference>
<dbReference type="InterPro" id="IPR014284">
    <property type="entry name" value="RNA_pol_sigma-70_dom"/>
</dbReference>
<dbReference type="Gramene" id="Kaladp0515s0145.2.v1.1">
    <property type="protein sequence ID" value="Kaladp0515s0145.2.v1.1"/>
    <property type="gene ID" value="Kaladp0515s0145.v1.1"/>
</dbReference>
<dbReference type="InterPro" id="IPR036388">
    <property type="entry name" value="WH-like_DNA-bd_sf"/>
</dbReference>
<dbReference type="EnsemblPlants" id="Kaladp0515s0145.3.v1.1">
    <property type="protein sequence ID" value="Kaladp0515s0145.3.v1.1"/>
    <property type="gene ID" value="Kaladp0515s0145.v1.1"/>
</dbReference>
<evidence type="ECO:0000256" key="4">
    <source>
        <dbReference type="ARBA" id="ARBA00023125"/>
    </source>
</evidence>
<dbReference type="Proteomes" id="UP000594263">
    <property type="component" value="Unplaced"/>
</dbReference>
<accession>A0A7N0VDG0</accession>
<dbReference type="InterPro" id="IPR007627">
    <property type="entry name" value="RNA_pol_sigma70_r2"/>
</dbReference>
<organism evidence="8 9">
    <name type="scientific">Kalanchoe fedtschenkoi</name>
    <name type="common">Lavender scallops</name>
    <name type="synonym">South American air plant</name>
    <dbReference type="NCBI Taxonomy" id="63787"/>
    <lineage>
        <taxon>Eukaryota</taxon>
        <taxon>Viridiplantae</taxon>
        <taxon>Streptophyta</taxon>
        <taxon>Embryophyta</taxon>
        <taxon>Tracheophyta</taxon>
        <taxon>Spermatophyta</taxon>
        <taxon>Magnoliopsida</taxon>
        <taxon>eudicotyledons</taxon>
        <taxon>Gunneridae</taxon>
        <taxon>Pentapetalae</taxon>
        <taxon>Saxifragales</taxon>
        <taxon>Crassulaceae</taxon>
        <taxon>Kalanchoe</taxon>
    </lineage>
</organism>
<comment type="similarity">
    <text evidence="1">Belongs to the sigma-70 factor family.</text>
</comment>
<keyword evidence="2" id="KW-0805">Transcription regulation</keyword>
<evidence type="ECO:0000256" key="3">
    <source>
        <dbReference type="ARBA" id="ARBA00023082"/>
    </source>
</evidence>
<sequence length="412" mass="45761">MAMIATIHSSPAPPPPLPAALSLPSTISSSLKPLNSLLPPPPTATISASSSSAKLAPHPADDYATASETMELAGAESDGPSGAEARRRKRRRRRKGCERSENVEQVLVRDGNLGFLSSREDANYSLCLKENARLDAVRRKISQTGDQGAASNQWANAAGIKRRNLDKKLCNGRESQERIVRSYKRLVVSVASSYQGRGLSLKDLIQEGSIGLLRGAERFDPERGYKLSTYVYWWIKQAIVRAIENKSRVIRLPGNMCGKLAKVAEASNSLSKKLQRVPTYEEIAKVVELPVETVRLVSERSRAPISLDETPTDSGPMSMQAIVPGPEEMRPDEMVKRWFIKETVRKLLQTLCEREVQILSLYFGLTGETPQSFEEIAKRIKLSRERVRQVNSIALSKLQQSSLVKDLEMYIF</sequence>
<keyword evidence="3" id="KW-0731">Sigma factor</keyword>
<feature type="compositionally biased region" description="Low complexity" evidence="6">
    <location>
        <begin position="44"/>
        <end position="58"/>
    </location>
</feature>
<dbReference type="Pfam" id="PF04542">
    <property type="entry name" value="Sigma70_r2"/>
    <property type="match status" value="1"/>
</dbReference>
<evidence type="ECO:0000256" key="6">
    <source>
        <dbReference type="SAM" id="MobiDB-lite"/>
    </source>
</evidence>
<dbReference type="Gramene" id="Kaladp0515s0145.3.v1.1">
    <property type="protein sequence ID" value="Kaladp0515s0145.3.v1.1"/>
    <property type="gene ID" value="Kaladp0515s0145.v1.1"/>
</dbReference>
<dbReference type="OMA" id="AFFKEMA"/>
<dbReference type="Gene3D" id="1.10.601.10">
    <property type="entry name" value="RNA Polymerase Primary Sigma Factor"/>
    <property type="match status" value="1"/>
</dbReference>
<keyword evidence="9" id="KW-1185">Reference proteome</keyword>
<dbReference type="Pfam" id="PF04545">
    <property type="entry name" value="Sigma70_r4"/>
    <property type="match status" value="1"/>
</dbReference>
<dbReference type="PRINTS" id="PR00046">
    <property type="entry name" value="SIGMA70FCT"/>
</dbReference>
<name>A0A7N0VDG0_KALFE</name>
<dbReference type="EnsemblPlants" id="Kaladp0515s0145.2.v1.1">
    <property type="protein sequence ID" value="Kaladp0515s0145.2.v1.1"/>
    <property type="gene ID" value="Kaladp0515s0145.v1.1"/>
</dbReference>
<feature type="compositionally biased region" description="Basic residues" evidence="6">
    <location>
        <begin position="86"/>
        <end position="96"/>
    </location>
</feature>
<feature type="domain" description="RNA polymerase sigma-70" evidence="7">
    <location>
        <begin position="203"/>
        <end position="216"/>
    </location>
</feature>
<dbReference type="SUPFAM" id="SSF88659">
    <property type="entry name" value="Sigma3 and sigma4 domains of RNA polymerase sigma factors"/>
    <property type="match status" value="2"/>
</dbReference>
<dbReference type="InterPro" id="IPR000943">
    <property type="entry name" value="RNA_pol_sigma70"/>
</dbReference>
<dbReference type="GO" id="GO:0016987">
    <property type="term" value="F:sigma factor activity"/>
    <property type="evidence" value="ECO:0007669"/>
    <property type="project" value="UniProtKB-KW"/>
</dbReference>
<dbReference type="GO" id="GO:0071482">
    <property type="term" value="P:cellular response to light stimulus"/>
    <property type="evidence" value="ECO:0007669"/>
    <property type="project" value="EnsemblPlants"/>
</dbReference>
<evidence type="ECO:0000313" key="8">
    <source>
        <dbReference type="EnsemblPlants" id="Kaladp0515s0145.3.v1.1"/>
    </source>
</evidence>